<dbReference type="Proteomes" id="UP000597867">
    <property type="component" value="Unassembled WGS sequence"/>
</dbReference>
<keyword evidence="2" id="KW-1185">Reference proteome</keyword>
<evidence type="ECO:0000313" key="1">
    <source>
        <dbReference type="EMBL" id="MBE9218226.1"/>
    </source>
</evidence>
<accession>A0ACC5PZE4</accession>
<comment type="caution">
    <text evidence="1">The sequence shown here is derived from an EMBL/GenBank/DDBJ whole genome shotgun (WGS) entry which is preliminary data.</text>
</comment>
<dbReference type="EMBL" id="JADEWF010000012">
    <property type="protein sequence ID" value="MBE9218226.1"/>
    <property type="molecule type" value="Genomic_DNA"/>
</dbReference>
<evidence type="ECO:0000313" key="2">
    <source>
        <dbReference type="Proteomes" id="UP000597867"/>
    </source>
</evidence>
<organism evidence="1 2">
    <name type="scientific">Dolichospermum flos-aquae LEGE 04289</name>
    <dbReference type="NCBI Taxonomy" id="1828708"/>
    <lineage>
        <taxon>Bacteria</taxon>
        <taxon>Bacillati</taxon>
        <taxon>Cyanobacteriota</taxon>
        <taxon>Cyanophyceae</taxon>
        <taxon>Nostocales</taxon>
        <taxon>Aphanizomenonaceae</taxon>
        <taxon>Dolichospermum</taxon>
    </lineage>
</organism>
<name>A0ACC5PZE4_DOLFA</name>
<gene>
    <name evidence="1" type="ORF">IQ222_05350</name>
</gene>
<proteinExistence type="predicted"/>
<sequence length="284" mass="32374">MKVLITGSSGFTGTHLVKYLQQNSDIEIDCVTRNKQQDNSGFICDLTDCNSVENLIQEIKPDRIYHLAGSFTNDYSVDYANNVISTKNILDSLIKSKISSRVLLIGSAAEYGLIKEEDNPVSENYPFNPASIYGLTKVYQTHLMQFYCQVHDMDIVMARTFNLLGKNISRQLFIGRVYQQIEEYKSGKIDKIILGDLESKRDYIDVQEAVKYYETIMVYGKTGEIYNVGSGNSVRLYDLLKSILLEYGLTIDIVETRLKNYANKINVNDIFSDLSKVNLLRQKE</sequence>
<protein>
    <submittedName>
        <fullName evidence="1">NAD-dependent epimerase/dehydratase family protein</fullName>
    </submittedName>
</protein>
<reference evidence="1" key="1">
    <citation type="submission" date="2020-10" db="EMBL/GenBank/DDBJ databases">
        <authorList>
            <person name="Castelo-Branco R."/>
            <person name="Eusebio N."/>
            <person name="Adriana R."/>
            <person name="Vieira A."/>
            <person name="Brugerolle De Fraissinette N."/>
            <person name="Rezende De Castro R."/>
            <person name="Schneider M.P."/>
            <person name="Vasconcelos V."/>
            <person name="Leao P.N."/>
        </authorList>
    </citation>
    <scope>NUCLEOTIDE SEQUENCE</scope>
    <source>
        <strain evidence="1">LEGE 04289</strain>
    </source>
</reference>